<sequence length="81" mass="8728">MVLSDTRLRLPVARRELVARDRLLRRLPRAGERLPRLVLLSAPAGIERATAFVASLTGKSADTLGKIKSTMYATAVAALTG</sequence>
<dbReference type="RefSeq" id="WP_189118319.1">
    <property type="nucleotide sequence ID" value="NZ_BMRK01000006.1"/>
</dbReference>
<reference evidence="1" key="1">
    <citation type="journal article" date="2014" name="Int. J. Syst. Evol. Microbiol.">
        <title>Complete genome of a new Firmicutes species belonging to the dominant human colonic microbiota ('Ruminococcus bicirculans') reveals two chromosomes and a selective capacity to utilize plant glucans.</title>
        <authorList>
            <consortium name="NISC Comparative Sequencing Program"/>
            <person name="Wegmann U."/>
            <person name="Louis P."/>
            <person name="Goesmann A."/>
            <person name="Henrissat B."/>
            <person name="Duncan S.H."/>
            <person name="Flint H.J."/>
        </authorList>
    </citation>
    <scope>NUCLEOTIDE SEQUENCE</scope>
    <source>
        <strain evidence="1">VKM Ac-1246</strain>
    </source>
</reference>
<organism evidence="1 2">
    <name type="scientific">Nocardioides luteus</name>
    <dbReference type="NCBI Taxonomy" id="1844"/>
    <lineage>
        <taxon>Bacteria</taxon>
        <taxon>Bacillati</taxon>
        <taxon>Actinomycetota</taxon>
        <taxon>Actinomycetes</taxon>
        <taxon>Propionibacteriales</taxon>
        <taxon>Nocardioidaceae</taxon>
        <taxon>Nocardioides</taxon>
    </lineage>
</organism>
<reference evidence="1" key="2">
    <citation type="submission" date="2023-01" db="EMBL/GenBank/DDBJ databases">
        <authorList>
            <person name="Sun Q."/>
            <person name="Evtushenko L."/>
        </authorList>
    </citation>
    <scope>NUCLEOTIDE SEQUENCE</scope>
    <source>
        <strain evidence="1">VKM Ac-1246</strain>
    </source>
</reference>
<accession>A0ABQ5T1A5</accession>
<evidence type="ECO:0000313" key="2">
    <source>
        <dbReference type="Proteomes" id="UP001142292"/>
    </source>
</evidence>
<name>A0ABQ5T1A5_9ACTN</name>
<dbReference type="Proteomes" id="UP001142292">
    <property type="component" value="Unassembled WGS sequence"/>
</dbReference>
<keyword evidence="2" id="KW-1185">Reference proteome</keyword>
<protein>
    <submittedName>
        <fullName evidence="1">Uncharacterized protein</fullName>
    </submittedName>
</protein>
<proteinExistence type="predicted"/>
<gene>
    <name evidence="1" type="ORF">GCM10017579_39420</name>
</gene>
<dbReference type="EMBL" id="BSEL01000007">
    <property type="protein sequence ID" value="GLJ69906.1"/>
    <property type="molecule type" value="Genomic_DNA"/>
</dbReference>
<comment type="caution">
    <text evidence="1">The sequence shown here is derived from an EMBL/GenBank/DDBJ whole genome shotgun (WGS) entry which is preliminary data.</text>
</comment>
<evidence type="ECO:0000313" key="1">
    <source>
        <dbReference type="EMBL" id="GLJ69906.1"/>
    </source>
</evidence>